<proteinExistence type="predicted"/>
<evidence type="ECO:0000313" key="3">
    <source>
        <dbReference type="Proteomes" id="UP000614460"/>
    </source>
</evidence>
<feature type="transmembrane region" description="Helical" evidence="1">
    <location>
        <begin position="14"/>
        <end position="35"/>
    </location>
</feature>
<reference evidence="2" key="2">
    <citation type="submission" date="2020-09" db="EMBL/GenBank/DDBJ databases">
        <authorList>
            <person name="Sun Q."/>
            <person name="Zhou Y."/>
        </authorList>
    </citation>
    <scope>NUCLEOTIDE SEQUENCE</scope>
    <source>
        <strain evidence="2">CGMCC 1.15966</strain>
    </source>
</reference>
<dbReference type="EMBL" id="BMKM01000003">
    <property type="protein sequence ID" value="GGE17621.1"/>
    <property type="molecule type" value="Genomic_DNA"/>
</dbReference>
<organism evidence="2 3">
    <name type="scientific">Sphingobacterium cellulitidis</name>
    <dbReference type="NCBI Taxonomy" id="1768011"/>
    <lineage>
        <taxon>Bacteria</taxon>
        <taxon>Pseudomonadati</taxon>
        <taxon>Bacteroidota</taxon>
        <taxon>Sphingobacteriia</taxon>
        <taxon>Sphingobacteriales</taxon>
        <taxon>Sphingobacteriaceae</taxon>
        <taxon>Sphingobacterium</taxon>
    </lineage>
</organism>
<evidence type="ECO:0000256" key="1">
    <source>
        <dbReference type="SAM" id="Phobius"/>
    </source>
</evidence>
<dbReference type="Proteomes" id="UP000614460">
    <property type="component" value="Unassembled WGS sequence"/>
</dbReference>
<keyword evidence="1" id="KW-1133">Transmembrane helix</keyword>
<keyword evidence="1" id="KW-0472">Membrane</keyword>
<gene>
    <name evidence="2" type="ORF">GCM10011516_14170</name>
</gene>
<sequence length="111" mass="13241">MNNDMHKKRKVKKIFKVFAIAILFFLVIGLLQFLWNHLMPEIFGLKSISYWQALGLFVLSKLLFGRGFGKPGPGFGRRMRPHDMENSNLSEEERERFREEWKKRFNSRCGF</sequence>
<evidence type="ECO:0000313" key="2">
    <source>
        <dbReference type="EMBL" id="GGE17621.1"/>
    </source>
</evidence>
<name>A0A8H9FY13_9SPHI</name>
<reference evidence="2" key="1">
    <citation type="journal article" date="2014" name="Int. J. Syst. Evol. Microbiol.">
        <title>Complete genome sequence of Corynebacterium casei LMG S-19264T (=DSM 44701T), isolated from a smear-ripened cheese.</title>
        <authorList>
            <consortium name="US DOE Joint Genome Institute (JGI-PGF)"/>
            <person name="Walter F."/>
            <person name="Albersmeier A."/>
            <person name="Kalinowski J."/>
            <person name="Ruckert C."/>
        </authorList>
    </citation>
    <scope>NUCLEOTIDE SEQUENCE</scope>
    <source>
        <strain evidence="2">CGMCC 1.15966</strain>
    </source>
</reference>
<dbReference type="RefSeq" id="WP_094258897.1">
    <property type="nucleotide sequence ID" value="NZ_BMKM01000003.1"/>
</dbReference>
<accession>A0A8H9FY13</accession>
<keyword evidence="1" id="KW-0812">Transmembrane</keyword>
<keyword evidence="3" id="KW-1185">Reference proteome</keyword>
<comment type="caution">
    <text evidence="2">The sequence shown here is derived from an EMBL/GenBank/DDBJ whole genome shotgun (WGS) entry which is preliminary data.</text>
</comment>
<feature type="transmembrane region" description="Helical" evidence="1">
    <location>
        <begin position="50"/>
        <end position="69"/>
    </location>
</feature>
<protein>
    <submittedName>
        <fullName evidence="2">Uncharacterized protein</fullName>
    </submittedName>
</protein>
<dbReference type="AlphaFoldDB" id="A0A8H9FY13"/>